<dbReference type="AlphaFoldDB" id="A0AA38VVJ9"/>
<protein>
    <submittedName>
        <fullName evidence="2">Uncharacterized protein</fullName>
    </submittedName>
</protein>
<keyword evidence="3" id="KW-1185">Reference proteome</keyword>
<evidence type="ECO:0000313" key="2">
    <source>
        <dbReference type="EMBL" id="KAJ9154928.1"/>
    </source>
</evidence>
<proteinExistence type="predicted"/>
<gene>
    <name evidence="2" type="ORF">NKR23_g2194</name>
</gene>
<evidence type="ECO:0000313" key="3">
    <source>
        <dbReference type="Proteomes" id="UP001174694"/>
    </source>
</evidence>
<feature type="region of interest" description="Disordered" evidence="1">
    <location>
        <begin position="1"/>
        <end position="39"/>
    </location>
</feature>
<accession>A0AA38VVJ9</accession>
<dbReference type="EMBL" id="JANBVO010000004">
    <property type="protein sequence ID" value="KAJ9154928.1"/>
    <property type="molecule type" value="Genomic_DNA"/>
</dbReference>
<name>A0AA38VVJ9_9PEZI</name>
<evidence type="ECO:0000256" key="1">
    <source>
        <dbReference type="SAM" id="MobiDB-lite"/>
    </source>
</evidence>
<reference evidence="2" key="1">
    <citation type="submission" date="2022-07" db="EMBL/GenBank/DDBJ databases">
        <title>Fungi with potential for degradation of polypropylene.</title>
        <authorList>
            <person name="Gostincar C."/>
        </authorList>
    </citation>
    <scope>NUCLEOTIDE SEQUENCE</scope>
    <source>
        <strain evidence="2">EXF-13308</strain>
    </source>
</reference>
<dbReference type="Proteomes" id="UP001174694">
    <property type="component" value="Unassembled WGS sequence"/>
</dbReference>
<sequence length="70" mass="7385">MSAEDMKMPQEPASALTPQPHIADEQPHAEQPMTMSLRGGDDDVDGGDICCGLCAICSAFACYECCKGCC</sequence>
<comment type="caution">
    <text evidence="2">The sequence shown here is derived from an EMBL/GenBank/DDBJ whole genome shotgun (WGS) entry which is preliminary data.</text>
</comment>
<organism evidence="2 3">
    <name type="scientific">Pleurostoma richardsiae</name>
    <dbReference type="NCBI Taxonomy" id="41990"/>
    <lineage>
        <taxon>Eukaryota</taxon>
        <taxon>Fungi</taxon>
        <taxon>Dikarya</taxon>
        <taxon>Ascomycota</taxon>
        <taxon>Pezizomycotina</taxon>
        <taxon>Sordariomycetes</taxon>
        <taxon>Sordariomycetidae</taxon>
        <taxon>Calosphaeriales</taxon>
        <taxon>Pleurostomataceae</taxon>
        <taxon>Pleurostoma</taxon>
    </lineage>
</organism>